<sequence length="217" mass="24411">GFLWASGGAFSDFLIHNIDECCWMKGAWPVQADGTGGRHYKDDYVDQNFDSYSIEYTFADGTKLMVRGRGRIGCKRQFASYAHGTKGSAVISTSAHTPARCRIYNGYNFTKNNLVWRYPQPEPNPYELEWDDLITAIRNDKPYNEVARGVKASLVTSMGRLAAHSGKVITFDEMLNHKHEFAPNVDQLTLTSKAPLQADEEGLYPIPTPGFKGRKEY</sequence>
<organism evidence="1">
    <name type="scientific">hydrothermal vent metagenome</name>
    <dbReference type="NCBI Taxonomy" id="652676"/>
    <lineage>
        <taxon>unclassified sequences</taxon>
        <taxon>metagenomes</taxon>
        <taxon>ecological metagenomes</taxon>
    </lineage>
</organism>
<evidence type="ECO:0000313" key="1">
    <source>
        <dbReference type="EMBL" id="VAX36494.1"/>
    </source>
</evidence>
<dbReference type="PANTHER" id="PTHR43818:SF5">
    <property type="entry name" value="OXIDOREDUCTASE FAMILY PROTEIN"/>
    <property type="match status" value="1"/>
</dbReference>
<gene>
    <name evidence="1" type="ORF">MNBD_PLANCTO02-3398</name>
</gene>
<feature type="non-terminal residue" evidence="1">
    <location>
        <position position="1"/>
    </location>
</feature>
<accession>A0A3B1DKB4</accession>
<dbReference type="PANTHER" id="PTHR43818">
    <property type="entry name" value="BCDNA.GH03377"/>
    <property type="match status" value="1"/>
</dbReference>
<dbReference type="AlphaFoldDB" id="A0A3B1DKB4"/>
<dbReference type="SUPFAM" id="SSF55347">
    <property type="entry name" value="Glyceraldehyde-3-phosphate dehydrogenase-like, C-terminal domain"/>
    <property type="match status" value="1"/>
</dbReference>
<proteinExistence type="predicted"/>
<protein>
    <submittedName>
        <fullName evidence="1">NADH-dependent dehydrogenase</fullName>
    </submittedName>
</protein>
<dbReference type="EMBL" id="UOGL01000059">
    <property type="protein sequence ID" value="VAX36494.1"/>
    <property type="molecule type" value="Genomic_DNA"/>
</dbReference>
<reference evidence="1" key="1">
    <citation type="submission" date="2018-06" db="EMBL/GenBank/DDBJ databases">
        <authorList>
            <person name="Zhirakovskaya E."/>
        </authorList>
    </citation>
    <scope>NUCLEOTIDE SEQUENCE</scope>
</reference>
<dbReference type="Gene3D" id="3.30.360.10">
    <property type="entry name" value="Dihydrodipicolinate Reductase, domain 2"/>
    <property type="match status" value="1"/>
</dbReference>
<name>A0A3B1DKB4_9ZZZZ</name>
<dbReference type="InterPro" id="IPR050463">
    <property type="entry name" value="Gfo/Idh/MocA_oxidrdct_glycsds"/>
</dbReference>